<keyword evidence="10" id="KW-1185">Reference proteome</keyword>
<organism evidence="10 11">
    <name type="scientific">Plectus sambesii</name>
    <dbReference type="NCBI Taxonomy" id="2011161"/>
    <lineage>
        <taxon>Eukaryota</taxon>
        <taxon>Metazoa</taxon>
        <taxon>Ecdysozoa</taxon>
        <taxon>Nematoda</taxon>
        <taxon>Chromadorea</taxon>
        <taxon>Plectida</taxon>
        <taxon>Plectina</taxon>
        <taxon>Plectoidea</taxon>
        <taxon>Plectidae</taxon>
        <taxon>Plectus</taxon>
    </lineage>
</organism>
<evidence type="ECO:0000256" key="4">
    <source>
        <dbReference type="ARBA" id="ARBA00022896"/>
    </source>
</evidence>
<dbReference type="PROSITE" id="PS51471">
    <property type="entry name" value="FE2OG_OXY"/>
    <property type="match status" value="1"/>
</dbReference>
<evidence type="ECO:0000256" key="5">
    <source>
        <dbReference type="ARBA" id="ARBA00023002"/>
    </source>
</evidence>
<evidence type="ECO:0000313" key="10">
    <source>
        <dbReference type="Proteomes" id="UP000887566"/>
    </source>
</evidence>
<comment type="similarity">
    <text evidence="3 8">Belongs to the iron/ascorbate-dependent oxidoreductase family.</text>
</comment>
<keyword evidence="6 8" id="KW-0408">Iron</keyword>
<dbReference type="InterPro" id="IPR026992">
    <property type="entry name" value="DIOX_N"/>
</dbReference>
<evidence type="ECO:0000256" key="3">
    <source>
        <dbReference type="ARBA" id="ARBA00008056"/>
    </source>
</evidence>
<dbReference type="InterPro" id="IPR002057">
    <property type="entry name" value="Isopenicillin-N_synth_CS"/>
</dbReference>
<dbReference type="Proteomes" id="UP000887566">
    <property type="component" value="Unplaced"/>
</dbReference>
<evidence type="ECO:0000259" key="9">
    <source>
        <dbReference type="PROSITE" id="PS51471"/>
    </source>
</evidence>
<dbReference type="InterPro" id="IPR005123">
    <property type="entry name" value="Oxoglu/Fe-dep_dioxygenase_dom"/>
</dbReference>
<dbReference type="PROSITE" id="PS00185">
    <property type="entry name" value="IPNS_1"/>
    <property type="match status" value="1"/>
</dbReference>
<dbReference type="WBParaSite" id="PSAMB.scaffold641size44825.g7673.t1">
    <property type="protein sequence ID" value="PSAMB.scaffold641size44825.g7673.t1"/>
    <property type="gene ID" value="PSAMB.scaffold641size44825.g7673"/>
</dbReference>
<evidence type="ECO:0000256" key="7">
    <source>
        <dbReference type="ARBA" id="ARBA00023194"/>
    </source>
</evidence>
<dbReference type="InterPro" id="IPR027443">
    <property type="entry name" value="IPNS-like_sf"/>
</dbReference>
<comment type="cofactor">
    <cofactor evidence="1">
        <name>Fe cation</name>
        <dbReference type="ChEBI" id="CHEBI:24875"/>
    </cofactor>
</comment>
<keyword evidence="5 8" id="KW-0560">Oxidoreductase</keyword>
<reference evidence="11" key="1">
    <citation type="submission" date="2022-11" db="UniProtKB">
        <authorList>
            <consortium name="WormBaseParasite"/>
        </authorList>
    </citation>
    <scope>IDENTIFICATION</scope>
</reference>
<keyword evidence="8" id="KW-0479">Metal-binding</keyword>
<dbReference type="GO" id="GO:0017000">
    <property type="term" value="P:antibiotic biosynthetic process"/>
    <property type="evidence" value="ECO:0007669"/>
    <property type="project" value="UniProtKB-KW"/>
</dbReference>
<proteinExistence type="inferred from homology"/>
<dbReference type="GO" id="GO:0031418">
    <property type="term" value="F:L-ascorbic acid binding"/>
    <property type="evidence" value="ECO:0007669"/>
    <property type="project" value="UniProtKB-KW"/>
</dbReference>
<dbReference type="InterPro" id="IPR050231">
    <property type="entry name" value="Iron_ascorbate_oxido_reductase"/>
</dbReference>
<protein>
    <submittedName>
        <fullName evidence="11">Fe2OG dioxygenase domain-containing protein</fullName>
    </submittedName>
</protein>
<dbReference type="PRINTS" id="PR00682">
    <property type="entry name" value="IPNSYNTHASE"/>
</dbReference>
<dbReference type="GO" id="GO:0005506">
    <property type="term" value="F:iron ion binding"/>
    <property type="evidence" value="ECO:0007669"/>
    <property type="project" value="InterPro"/>
</dbReference>
<evidence type="ECO:0000313" key="11">
    <source>
        <dbReference type="WBParaSite" id="PSAMB.scaffold641size44825.g7673.t1"/>
    </source>
</evidence>
<keyword evidence="4" id="KW-0847">Vitamin C</keyword>
<dbReference type="AlphaFoldDB" id="A0A914X487"/>
<sequence length="327" mass="37487">MPPATVPTINIAPLFGEDMEAKMQVAKQIDQACRGSGFFLVSHHGVDVLDELFRITKQFHTDLRDEERWKLAIVAYNKDNVKQVRNGYYLPIKGKKAVESLCYLNPSFNNDHHMIKANIPMHEVNVWPDEDKHPGFKEFQEAYYWAAFHLSSILLRGFALALGKDERFFDDYFKKEDTLSSVRLIRYPYMKDYPPVKTAADGTRISFDSHEDVSLITVLYQPHVANLQVETPEGYLDIPSSDDCYLVNVGGYMAQITNNYYKAPVHRVKFVNAERLSLPFFVMLGYNSKIEPFTPHDPSAPPAKPAITYGHYFEQARVDLVHKNGQT</sequence>
<evidence type="ECO:0000256" key="2">
    <source>
        <dbReference type="ARBA" id="ARBA00004792"/>
    </source>
</evidence>
<name>A0A914X487_9BILA</name>
<comment type="pathway">
    <text evidence="2">Antibiotic biosynthesis.</text>
</comment>
<accession>A0A914X487</accession>
<dbReference type="Gene3D" id="2.60.120.330">
    <property type="entry name" value="B-lactam Antibiotic, Isopenicillin N Synthase, Chain"/>
    <property type="match status" value="1"/>
</dbReference>
<dbReference type="PANTHER" id="PTHR47990">
    <property type="entry name" value="2-OXOGLUTARATE (2OG) AND FE(II)-DEPENDENT OXYGENASE SUPERFAMILY PROTEIN-RELATED"/>
    <property type="match status" value="1"/>
</dbReference>
<dbReference type="Pfam" id="PF03171">
    <property type="entry name" value="2OG-FeII_Oxy"/>
    <property type="match status" value="1"/>
</dbReference>
<feature type="domain" description="Fe2OG dioxygenase" evidence="9">
    <location>
        <begin position="178"/>
        <end position="284"/>
    </location>
</feature>
<evidence type="ECO:0000256" key="8">
    <source>
        <dbReference type="RuleBase" id="RU003682"/>
    </source>
</evidence>
<dbReference type="SUPFAM" id="SSF51197">
    <property type="entry name" value="Clavaminate synthase-like"/>
    <property type="match status" value="1"/>
</dbReference>
<keyword evidence="7" id="KW-0045">Antibiotic biosynthesis</keyword>
<dbReference type="Pfam" id="PF14226">
    <property type="entry name" value="DIOX_N"/>
    <property type="match status" value="1"/>
</dbReference>
<dbReference type="InterPro" id="IPR044861">
    <property type="entry name" value="IPNS-like_FE2OG_OXY"/>
</dbReference>
<evidence type="ECO:0000256" key="6">
    <source>
        <dbReference type="ARBA" id="ARBA00023004"/>
    </source>
</evidence>
<dbReference type="GO" id="GO:0016491">
    <property type="term" value="F:oxidoreductase activity"/>
    <property type="evidence" value="ECO:0007669"/>
    <property type="project" value="UniProtKB-KW"/>
</dbReference>
<evidence type="ECO:0000256" key="1">
    <source>
        <dbReference type="ARBA" id="ARBA00001962"/>
    </source>
</evidence>